<dbReference type="RefSeq" id="WP_322539118.1">
    <property type="nucleotide sequence ID" value="NZ_JAOBTW010000007.1"/>
</dbReference>
<keyword evidence="1 4" id="KW-0378">Hydrolase</keyword>
<feature type="domain" description="PNPLA" evidence="5">
    <location>
        <begin position="11"/>
        <end position="208"/>
    </location>
</feature>
<feature type="short sequence motif" description="DGA/G" evidence="4">
    <location>
        <begin position="195"/>
        <end position="197"/>
    </location>
</feature>
<evidence type="ECO:0000256" key="4">
    <source>
        <dbReference type="PROSITE-ProRule" id="PRU01161"/>
    </source>
</evidence>
<dbReference type="Gene3D" id="3.40.1090.10">
    <property type="entry name" value="Cytosolic phospholipase A2 catalytic domain"/>
    <property type="match status" value="2"/>
</dbReference>
<feature type="active site" description="Proton acceptor" evidence="4">
    <location>
        <position position="195"/>
    </location>
</feature>
<dbReference type="PROSITE" id="PS51635">
    <property type="entry name" value="PNPLA"/>
    <property type="match status" value="1"/>
</dbReference>
<evidence type="ECO:0000313" key="7">
    <source>
        <dbReference type="Proteomes" id="UP001292182"/>
    </source>
</evidence>
<dbReference type="SUPFAM" id="SSF52151">
    <property type="entry name" value="FabD/lysophospholipase-like"/>
    <property type="match status" value="1"/>
</dbReference>
<name>A0ABU5LPT8_9SPHN</name>
<dbReference type="Pfam" id="PF01734">
    <property type="entry name" value="Patatin"/>
    <property type="match status" value="1"/>
</dbReference>
<keyword evidence="3 4" id="KW-0443">Lipid metabolism</keyword>
<dbReference type="InterPro" id="IPR050301">
    <property type="entry name" value="NTE"/>
</dbReference>
<dbReference type="InterPro" id="IPR016035">
    <property type="entry name" value="Acyl_Trfase/lysoPLipase"/>
</dbReference>
<feature type="short sequence motif" description="GXSXG" evidence="4">
    <location>
        <begin position="42"/>
        <end position="46"/>
    </location>
</feature>
<evidence type="ECO:0000256" key="3">
    <source>
        <dbReference type="ARBA" id="ARBA00023098"/>
    </source>
</evidence>
<dbReference type="EMBL" id="JAOBTW010000007">
    <property type="protein sequence ID" value="MDZ7281943.1"/>
    <property type="molecule type" value="Genomic_DNA"/>
</dbReference>
<gene>
    <name evidence="6" type="ORF">N4G62_07880</name>
</gene>
<feature type="active site" description="Nucleophile" evidence="4">
    <location>
        <position position="44"/>
    </location>
</feature>
<keyword evidence="2 4" id="KW-0442">Lipid degradation</keyword>
<comment type="caution">
    <text evidence="4">Lacks conserved residue(s) required for the propagation of feature annotation.</text>
</comment>
<accession>A0ABU5LPT8</accession>
<evidence type="ECO:0000313" key="6">
    <source>
        <dbReference type="EMBL" id="MDZ7281943.1"/>
    </source>
</evidence>
<keyword evidence="7" id="KW-1185">Reference proteome</keyword>
<organism evidence="6 7">
    <name type="scientific">Sphingomonas sanguinis</name>
    <dbReference type="NCBI Taxonomy" id="33051"/>
    <lineage>
        <taxon>Bacteria</taxon>
        <taxon>Pseudomonadati</taxon>
        <taxon>Pseudomonadota</taxon>
        <taxon>Alphaproteobacteria</taxon>
        <taxon>Sphingomonadales</taxon>
        <taxon>Sphingomonadaceae</taxon>
        <taxon>Sphingomonas</taxon>
    </lineage>
</organism>
<dbReference type="PANTHER" id="PTHR14226">
    <property type="entry name" value="NEUROPATHY TARGET ESTERASE/SWISS CHEESE D.MELANOGASTER"/>
    <property type="match status" value="1"/>
</dbReference>
<dbReference type="Pfam" id="PF12536">
    <property type="entry name" value="DUF3734"/>
    <property type="match status" value="1"/>
</dbReference>
<sequence length="339" mass="35307">MTGVADCRIVLVLAGGNALGAYQAGVYQALHAGGLSLDWIVGTSIGAANGAIVAGNAPEDRLEALRAFWRPDGGAGSLYYSESVETWRRSGEALSTLLAGRAGMFAPVGTGLATGSAPGLYDTTPLARTLARLIDFDRLNEGPVRYTAQAVSLDTGHERLFDTQAERIGEDHIRASGAMPPAFPPIAIDGVCYVDGGLAANLPLDPVLGEADERPLLCIAVDLLPLAGGHDPTLGSLIARTQDLTFAAQSHRTLARWQDRYTTDPGFHDRAVALVQLTYAGQHCEVAGKAMDFSAASVRQRWDAGERDGAALLAALRGGGVPLGRAGLNLVAIPQGDAS</sequence>
<dbReference type="InterPro" id="IPR021095">
    <property type="entry name" value="DUF3734"/>
</dbReference>
<dbReference type="CDD" id="cd07209">
    <property type="entry name" value="Pat_hypo_Ecoli_Z1214_like"/>
    <property type="match status" value="1"/>
</dbReference>
<evidence type="ECO:0000256" key="1">
    <source>
        <dbReference type="ARBA" id="ARBA00022801"/>
    </source>
</evidence>
<proteinExistence type="predicted"/>
<dbReference type="InterPro" id="IPR002641">
    <property type="entry name" value="PNPLA_dom"/>
</dbReference>
<reference evidence="7" key="1">
    <citation type="submission" date="2023-07" db="EMBL/GenBank/DDBJ databases">
        <title>Whole genome sequence analysis of rice epiphytic Sphingomonas sanguinis OsEp_Plm_15B2.</title>
        <authorList>
            <person name="Sahu K.P."/>
            <person name="Asharani P."/>
            <person name="Reddy B."/>
            <person name="Kumar A."/>
        </authorList>
    </citation>
    <scope>NUCLEOTIDE SEQUENCE [LARGE SCALE GENOMIC DNA]</scope>
    <source>
        <strain evidence="7">OsEp_Plm_15B2</strain>
    </source>
</reference>
<protein>
    <submittedName>
        <fullName evidence="6">Patatin-like phospholipase family protein</fullName>
    </submittedName>
</protein>
<evidence type="ECO:0000259" key="5">
    <source>
        <dbReference type="PROSITE" id="PS51635"/>
    </source>
</evidence>
<dbReference type="PANTHER" id="PTHR14226:SF57">
    <property type="entry name" value="BLR7027 PROTEIN"/>
    <property type="match status" value="1"/>
</dbReference>
<comment type="caution">
    <text evidence="6">The sequence shown here is derived from an EMBL/GenBank/DDBJ whole genome shotgun (WGS) entry which is preliminary data.</text>
</comment>
<dbReference type="Proteomes" id="UP001292182">
    <property type="component" value="Unassembled WGS sequence"/>
</dbReference>
<evidence type="ECO:0000256" key="2">
    <source>
        <dbReference type="ARBA" id="ARBA00022963"/>
    </source>
</evidence>